<feature type="region of interest" description="Disordered" evidence="1">
    <location>
        <begin position="16"/>
        <end position="110"/>
    </location>
</feature>
<reference evidence="2" key="1">
    <citation type="submission" date="2020-02" db="EMBL/GenBank/DDBJ databases">
        <authorList>
            <person name="Meier V. D."/>
        </authorList>
    </citation>
    <scope>NUCLEOTIDE SEQUENCE</scope>
    <source>
        <strain evidence="2">AVDCRST_MAG12</strain>
    </source>
</reference>
<proteinExistence type="predicted"/>
<feature type="non-terminal residue" evidence="2">
    <location>
        <position position="1"/>
    </location>
</feature>
<feature type="compositionally biased region" description="Low complexity" evidence="1">
    <location>
        <begin position="50"/>
        <end position="77"/>
    </location>
</feature>
<accession>A0A6J4SGT3</accession>
<dbReference type="EMBL" id="CADCVK010000321">
    <property type="protein sequence ID" value="CAA9491320.1"/>
    <property type="molecule type" value="Genomic_DNA"/>
</dbReference>
<evidence type="ECO:0000256" key="1">
    <source>
        <dbReference type="SAM" id="MobiDB-lite"/>
    </source>
</evidence>
<feature type="compositionally biased region" description="Basic and acidic residues" evidence="1">
    <location>
        <begin position="98"/>
        <end position="110"/>
    </location>
</feature>
<organism evidence="2">
    <name type="scientific">uncultured Rubrobacteraceae bacterium</name>
    <dbReference type="NCBI Taxonomy" id="349277"/>
    <lineage>
        <taxon>Bacteria</taxon>
        <taxon>Bacillati</taxon>
        <taxon>Actinomycetota</taxon>
        <taxon>Rubrobacteria</taxon>
        <taxon>Rubrobacterales</taxon>
        <taxon>Rubrobacteraceae</taxon>
        <taxon>environmental samples</taxon>
    </lineage>
</organism>
<dbReference type="AlphaFoldDB" id="A0A6J4SGT3"/>
<protein>
    <submittedName>
        <fullName evidence="2">Uncharacterized protein</fullName>
    </submittedName>
</protein>
<feature type="non-terminal residue" evidence="2">
    <location>
        <position position="110"/>
    </location>
</feature>
<name>A0A6J4SGT3_9ACTN</name>
<sequence length="110" mass="11839">CRSFPVRAGRSTMICDAGWASPGRRSGSCAPGAGRRPSRTWSVRSRDVSRPASRLRPSPSTCGSRASSPSSTAATSPVQTPGGLRSWSSRQGRRNALCRREGHRAEQGWR</sequence>
<evidence type="ECO:0000313" key="2">
    <source>
        <dbReference type="EMBL" id="CAA9491320.1"/>
    </source>
</evidence>
<gene>
    <name evidence="2" type="ORF">AVDCRST_MAG12-2112</name>
</gene>